<dbReference type="Pfam" id="PF10712">
    <property type="entry name" value="NAD-GH"/>
    <property type="match status" value="1"/>
</dbReference>
<gene>
    <name evidence="1" type="ORF">C0Q70_00698</name>
</gene>
<dbReference type="Proteomes" id="UP000245119">
    <property type="component" value="Linkage Group LG1"/>
</dbReference>
<dbReference type="AlphaFoldDB" id="A0A2T7PXH5"/>
<evidence type="ECO:0000313" key="2">
    <source>
        <dbReference type="Proteomes" id="UP000245119"/>
    </source>
</evidence>
<organism evidence="1 2">
    <name type="scientific">Pomacea canaliculata</name>
    <name type="common">Golden apple snail</name>
    <dbReference type="NCBI Taxonomy" id="400727"/>
    <lineage>
        <taxon>Eukaryota</taxon>
        <taxon>Metazoa</taxon>
        <taxon>Spiralia</taxon>
        <taxon>Lophotrochozoa</taxon>
        <taxon>Mollusca</taxon>
        <taxon>Gastropoda</taxon>
        <taxon>Caenogastropoda</taxon>
        <taxon>Architaenioglossa</taxon>
        <taxon>Ampullarioidea</taxon>
        <taxon>Ampullariidae</taxon>
        <taxon>Pomacea</taxon>
    </lineage>
</organism>
<keyword evidence="2" id="KW-1185">Reference proteome</keyword>
<protein>
    <submittedName>
        <fullName evidence="1">Uncharacterized protein</fullName>
    </submittedName>
</protein>
<reference evidence="1 2" key="1">
    <citation type="submission" date="2018-04" db="EMBL/GenBank/DDBJ databases">
        <title>The genome of golden apple snail Pomacea canaliculata provides insight into stress tolerance and invasive adaptation.</title>
        <authorList>
            <person name="Liu C."/>
            <person name="Liu B."/>
            <person name="Ren Y."/>
            <person name="Zhang Y."/>
            <person name="Wang H."/>
            <person name="Li S."/>
            <person name="Jiang F."/>
            <person name="Yin L."/>
            <person name="Zhang G."/>
            <person name="Qian W."/>
            <person name="Fan W."/>
        </authorList>
    </citation>
    <scope>NUCLEOTIDE SEQUENCE [LARGE SCALE GENOMIC DNA]</scope>
    <source>
        <strain evidence="1">SZHN2017</strain>
        <tissue evidence="1">Muscle</tissue>
    </source>
</reference>
<evidence type="ECO:0000313" key="1">
    <source>
        <dbReference type="EMBL" id="PVD38087.1"/>
    </source>
</evidence>
<dbReference type="EMBL" id="PZQS01000001">
    <property type="protein sequence ID" value="PVD38087.1"/>
    <property type="molecule type" value="Genomic_DNA"/>
</dbReference>
<proteinExistence type="predicted"/>
<dbReference type="STRING" id="400727.A0A2T7PXH5"/>
<name>A0A2T7PXH5_POMCA</name>
<accession>A0A2T7PXH5</accession>
<comment type="caution">
    <text evidence="1">The sequence shown here is derived from an EMBL/GenBank/DDBJ whole genome shotgun (WGS) entry which is preliminary data.</text>
</comment>
<sequence length="579" mass="63196">MIQEIDSHQKGRLQINRTKLESSHDATQGDIGISVINQSTSSTGVVIQPRHSFVTCCVDGVFVGATQFVTRLTDGLAHVEHVRLQSVARLHPLPLLLVLLPESLGVVHHAVDVLFAQPPFVVLDDDVGRLARALVLGCDGHDAVGVNVKGHLDLRNTSRGGWDARQFEATQQVVVFCQGALTFVHLDGDGRLVVGVGGEDLRCLVWNCSVALHQLGHDAASRLDAKRQGRHVHQQHIADGVARVATQHRRLHGRSVCNSLVGMNGFVQFFATHELRQHLLNAWNTRGAAHQHHFVDLSFVQLGIAQCLLHWLQGLTEQVGTQFFKACAGDARIEVDSLVQRVDLYAGLGTARQRTLSALARRQQPSNCTCVLADVLLVLALKLLAQMLHHAAVKVFATQMRVSCCGFHFEKRALADLQDGHVEGAATQVENENVLFSFRVLIQSVGQRGGCGFIDDAQDVEAGDVSCIFRGLSLGVVEVGRHGDDSILDTLTQIRLGRLFHLDQHHGADLFWCKRLGLALVLHLYLGFAAVVDHLEGPMLHVRLHAAVVKTPADHNIEKCPVSSLSSYGVHLLASIQSP</sequence>
<dbReference type="InterPro" id="IPR019651">
    <property type="entry name" value="Glutamate_DH_NAD-spec"/>
</dbReference>